<feature type="region of interest" description="Disordered" evidence="1">
    <location>
        <begin position="1"/>
        <end position="29"/>
    </location>
</feature>
<organism evidence="2 3">
    <name type="scientific">Nocardiopsis mangrovi</name>
    <dbReference type="NCBI Taxonomy" id="1179818"/>
    <lineage>
        <taxon>Bacteria</taxon>
        <taxon>Bacillati</taxon>
        <taxon>Actinomycetota</taxon>
        <taxon>Actinomycetes</taxon>
        <taxon>Streptosporangiales</taxon>
        <taxon>Nocardiopsidaceae</taxon>
        <taxon>Nocardiopsis</taxon>
    </lineage>
</organism>
<protein>
    <recommendedName>
        <fullName evidence="4">Phenylacetate-CoA ligase</fullName>
    </recommendedName>
</protein>
<dbReference type="EMBL" id="JBHSFQ010000027">
    <property type="protein sequence ID" value="MFC4564720.1"/>
    <property type="molecule type" value="Genomic_DNA"/>
</dbReference>
<evidence type="ECO:0000313" key="3">
    <source>
        <dbReference type="Proteomes" id="UP001595923"/>
    </source>
</evidence>
<dbReference type="SUPFAM" id="SSF56801">
    <property type="entry name" value="Acetyl-CoA synthetase-like"/>
    <property type="match status" value="1"/>
</dbReference>
<proteinExistence type="predicted"/>
<feature type="region of interest" description="Disordered" evidence="1">
    <location>
        <begin position="345"/>
        <end position="375"/>
    </location>
</feature>
<evidence type="ECO:0000256" key="1">
    <source>
        <dbReference type="SAM" id="MobiDB-lite"/>
    </source>
</evidence>
<feature type="compositionally biased region" description="Basic and acidic residues" evidence="1">
    <location>
        <begin position="349"/>
        <end position="375"/>
    </location>
</feature>
<dbReference type="InterPro" id="IPR042099">
    <property type="entry name" value="ANL_N_sf"/>
</dbReference>
<evidence type="ECO:0008006" key="4">
    <source>
        <dbReference type="Google" id="ProtNLM"/>
    </source>
</evidence>
<gene>
    <name evidence="2" type="ORF">ACFO4E_22915</name>
</gene>
<dbReference type="Proteomes" id="UP001595923">
    <property type="component" value="Unassembled WGS sequence"/>
</dbReference>
<sequence>MSSTPSAPSGTPWLRCDADGGPVPPGAASGPGLVLVPAGSGPSAVLTQRDRAAGVALGAATLSGAGIGTGDTVVVALNDDGTPTGGLLAEAAVAAGAAAASVGARGRVRLFRTLEAVGATALAITPTGAMDLLARLHLEFLADPLDLGLRRLLLVGEITGEPTRRHLAAEFGAQVTELFVDPLLHVAVAHRGPADPGFTPAEPGLIGLAALAGDTLLDTPYPAGAAEIVTSPTWHAGLAGATVRTGLVAVAGEGAVAVPSPAHTVGDHVLVRGRRLALPGVERALASIDGIGHWDLWLRRAGTLDTATLRVTFTRPSLVADPMWRSRIEQGLKAAAPVRIDVEVAEQSDTERRPATVTDDRGHHLGRDRTTARPP</sequence>
<accession>A0ABV9E3B3</accession>
<dbReference type="RefSeq" id="WP_378578099.1">
    <property type="nucleotide sequence ID" value="NZ_JBHSFQ010000027.1"/>
</dbReference>
<evidence type="ECO:0000313" key="2">
    <source>
        <dbReference type="EMBL" id="MFC4564720.1"/>
    </source>
</evidence>
<comment type="caution">
    <text evidence="2">The sequence shown here is derived from an EMBL/GenBank/DDBJ whole genome shotgun (WGS) entry which is preliminary data.</text>
</comment>
<keyword evidence="3" id="KW-1185">Reference proteome</keyword>
<name>A0ABV9E3B3_9ACTN</name>
<reference evidence="3" key="1">
    <citation type="journal article" date="2019" name="Int. J. Syst. Evol. Microbiol.">
        <title>The Global Catalogue of Microorganisms (GCM) 10K type strain sequencing project: providing services to taxonomists for standard genome sequencing and annotation.</title>
        <authorList>
            <consortium name="The Broad Institute Genomics Platform"/>
            <consortium name="The Broad Institute Genome Sequencing Center for Infectious Disease"/>
            <person name="Wu L."/>
            <person name="Ma J."/>
        </authorList>
    </citation>
    <scope>NUCLEOTIDE SEQUENCE [LARGE SCALE GENOMIC DNA]</scope>
    <source>
        <strain evidence="3">XZYJ18</strain>
    </source>
</reference>
<dbReference type="Gene3D" id="3.40.50.12780">
    <property type="entry name" value="N-terminal domain of ligase-like"/>
    <property type="match status" value="1"/>
</dbReference>